<proteinExistence type="predicted"/>
<evidence type="ECO:0000313" key="3">
    <source>
        <dbReference type="EMBL" id="AUS07096.1"/>
    </source>
</evidence>
<dbReference type="RefSeq" id="WP_102996982.1">
    <property type="nucleotide sequence ID" value="NZ_CP025938.1"/>
</dbReference>
<organism evidence="3 4">
    <name type="scientific">Pseudotamlana carrageenivorans</name>
    <dbReference type="NCBI Taxonomy" id="2069432"/>
    <lineage>
        <taxon>Bacteria</taxon>
        <taxon>Pseudomonadati</taxon>
        <taxon>Bacteroidota</taxon>
        <taxon>Flavobacteriia</taxon>
        <taxon>Flavobacteriales</taxon>
        <taxon>Flavobacteriaceae</taxon>
        <taxon>Pseudotamlana</taxon>
    </lineage>
</organism>
<protein>
    <recommendedName>
        <fullName evidence="5">DUF4398 domain-containing protein</fullName>
    </recommendedName>
</protein>
<evidence type="ECO:0000256" key="1">
    <source>
        <dbReference type="SAM" id="Coils"/>
    </source>
</evidence>
<feature type="coiled-coil region" evidence="1">
    <location>
        <begin position="144"/>
        <end position="190"/>
    </location>
</feature>
<accession>A0A2I7SMH0</accession>
<dbReference type="KEGG" id="taj:C1A40_17370"/>
<evidence type="ECO:0000313" key="4">
    <source>
        <dbReference type="Proteomes" id="UP000236592"/>
    </source>
</evidence>
<keyword evidence="2" id="KW-0732">Signal</keyword>
<gene>
    <name evidence="3" type="ORF">C1A40_17370</name>
</gene>
<evidence type="ECO:0008006" key="5">
    <source>
        <dbReference type="Google" id="ProtNLM"/>
    </source>
</evidence>
<dbReference type="OrthoDB" id="1158605at2"/>
<feature type="signal peptide" evidence="2">
    <location>
        <begin position="1"/>
        <end position="18"/>
    </location>
</feature>
<reference evidence="4" key="1">
    <citation type="submission" date="2018-01" db="EMBL/GenBank/DDBJ databases">
        <title>Complete genome of Tamlana sp. UJ94.</title>
        <authorList>
            <person name="Jung J."/>
            <person name="Chung D."/>
            <person name="Bae S.S."/>
            <person name="Baek K."/>
        </authorList>
    </citation>
    <scope>NUCLEOTIDE SEQUENCE [LARGE SCALE GENOMIC DNA]</scope>
    <source>
        <strain evidence="4">UJ94</strain>
    </source>
</reference>
<dbReference type="Proteomes" id="UP000236592">
    <property type="component" value="Chromosome"/>
</dbReference>
<name>A0A2I7SMH0_9FLAO</name>
<dbReference type="EMBL" id="CP025938">
    <property type="protein sequence ID" value="AUS07096.1"/>
    <property type="molecule type" value="Genomic_DNA"/>
</dbReference>
<keyword evidence="1" id="KW-0175">Coiled coil</keyword>
<sequence length="257" mass="29296">MKNYYLLFFLTASMVVSAQTNCDNANSYLGNAYSHVKDSYESNNISHLKHYANRSVESFKLAKEALSFCNCEKAVELAEKSIDLLVKVESAETYEDGRFFVKRGRELSKESLIEIDKCAYNQYQKVAPTTTTVAVSNTTSSTELSDLQQEQLKLKQQQEALKLKAEQIKMQLAQQEAQELALRKQQIIKSYKARILENVKSFNETLKVYGSNSPITFEETVIDLETKSVTEIKSHYINEMKTITKNYLEALNQCEAS</sequence>
<evidence type="ECO:0000256" key="2">
    <source>
        <dbReference type="SAM" id="SignalP"/>
    </source>
</evidence>
<feature type="chain" id="PRO_5014319031" description="DUF4398 domain-containing protein" evidence="2">
    <location>
        <begin position="19"/>
        <end position="257"/>
    </location>
</feature>
<dbReference type="AlphaFoldDB" id="A0A2I7SMH0"/>
<keyword evidence="4" id="KW-1185">Reference proteome</keyword>